<evidence type="ECO:0000256" key="1">
    <source>
        <dbReference type="ARBA" id="ARBA00023015"/>
    </source>
</evidence>
<dbReference type="InterPro" id="IPR046335">
    <property type="entry name" value="LacI/GalR-like_sensor"/>
</dbReference>
<dbReference type="Proteomes" id="UP000564806">
    <property type="component" value="Unassembled WGS sequence"/>
</dbReference>
<dbReference type="SUPFAM" id="SSF53822">
    <property type="entry name" value="Periplasmic binding protein-like I"/>
    <property type="match status" value="1"/>
</dbReference>
<keyword evidence="1" id="KW-0805">Transcription regulation</keyword>
<dbReference type="CDD" id="cd07377">
    <property type="entry name" value="WHTH_GntR"/>
    <property type="match status" value="1"/>
</dbReference>
<comment type="caution">
    <text evidence="5">The sequence shown here is derived from an EMBL/GenBank/DDBJ whole genome shotgun (WGS) entry which is preliminary data.</text>
</comment>
<name>A0A850EPY2_9BACL</name>
<accession>A0A850EPY2</accession>
<sequence>MAKYSVIKEDIKQRLISGEWTEGYRLPSSREFAQYYESSVNTIEKAIKELTEEGWLIRDSRRGTFMNKEKEILQGGTRLVAAFVFGIDNPIWATALRGVEDALFLRGYQLLSSSDDRNLEKLESLVRGAVERKVEGVILSPFMSEGHEEINNRIFSLLQDHGIKYISLDRVVYNTSIPYVTSDNIAGAYNLTKLLIEQGHRQMLFIKNSNISTINERLMGFKQAIVDSGLPYSHEFEVFIPTKYEDFSDEFDHYCDVLERKMKEMSFTAVFTANDQIAEAALRSLQSMNVRVPEDVSLVTYDAENLNRRIKLNVTGITQPFYEMGQCAAGLLLNMIDGNEDQLFYGQVCKSNIYIGETVRSIGT</sequence>
<dbReference type="AlphaFoldDB" id="A0A850EPY2"/>
<dbReference type="InterPro" id="IPR036390">
    <property type="entry name" value="WH_DNA-bd_sf"/>
</dbReference>
<dbReference type="InterPro" id="IPR028082">
    <property type="entry name" value="Peripla_BP_I"/>
</dbReference>
<dbReference type="SMART" id="SM00345">
    <property type="entry name" value="HTH_GNTR"/>
    <property type="match status" value="1"/>
</dbReference>
<dbReference type="InterPro" id="IPR000524">
    <property type="entry name" value="Tscrpt_reg_HTH_GntR"/>
</dbReference>
<dbReference type="Pfam" id="PF00392">
    <property type="entry name" value="GntR"/>
    <property type="match status" value="1"/>
</dbReference>
<dbReference type="Gene3D" id="1.10.10.10">
    <property type="entry name" value="Winged helix-like DNA-binding domain superfamily/Winged helix DNA-binding domain"/>
    <property type="match status" value="1"/>
</dbReference>
<dbReference type="PANTHER" id="PTHR30146:SF109">
    <property type="entry name" value="HTH-TYPE TRANSCRIPTIONAL REGULATOR GALS"/>
    <property type="match status" value="1"/>
</dbReference>
<dbReference type="InterPro" id="IPR036388">
    <property type="entry name" value="WH-like_DNA-bd_sf"/>
</dbReference>
<evidence type="ECO:0000256" key="3">
    <source>
        <dbReference type="ARBA" id="ARBA00023163"/>
    </source>
</evidence>
<evidence type="ECO:0000256" key="2">
    <source>
        <dbReference type="ARBA" id="ARBA00023125"/>
    </source>
</evidence>
<reference evidence="5" key="1">
    <citation type="submission" date="2020-06" db="EMBL/GenBank/DDBJ databases">
        <title>Paenibacillus sp. nov., isolated from soil.</title>
        <authorList>
            <person name="Seo Y.L."/>
        </authorList>
    </citation>
    <scope>NUCLEOTIDE SEQUENCE [LARGE SCALE GENOMIC DNA]</scope>
    <source>
        <strain evidence="5">JW14</strain>
    </source>
</reference>
<dbReference type="RefSeq" id="WP_175370712.1">
    <property type="nucleotide sequence ID" value="NZ_JABWCS010000197.1"/>
</dbReference>
<keyword evidence="2" id="KW-0238">DNA-binding</keyword>
<dbReference type="SUPFAM" id="SSF46785">
    <property type="entry name" value="Winged helix' DNA-binding domain"/>
    <property type="match status" value="1"/>
</dbReference>
<organism evidence="5 6">
    <name type="scientific">Paenibacillus agri</name>
    <dbReference type="NCBI Taxonomy" id="2744309"/>
    <lineage>
        <taxon>Bacteria</taxon>
        <taxon>Bacillati</taxon>
        <taxon>Bacillota</taxon>
        <taxon>Bacilli</taxon>
        <taxon>Bacillales</taxon>
        <taxon>Paenibacillaceae</taxon>
        <taxon>Paenibacillus</taxon>
    </lineage>
</organism>
<dbReference type="Pfam" id="PF13377">
    <property type="entry name" value="Peripla_BP_3"/>
    <property type="match status" value="1"/>
</dbReference>
<evidence type="ECO:0000313" key="5">
    <source>
        <dbReference type="EMBL" id="NUU60101.1"/>
    </source>
</evidence>
<dbReference type="PANTHER" id="PTHR30146">
    <property type="entry name" value="LACI-RELATED TRANSCRIPTIONAL REPRESSOR"/>
    <property type="match status" value="1"/>
</dbReference>
<protein>
    <submittedName>
        <fullName evidence="5">GntR family transcriptional regulator</fullName>
    </submittedName>
</protein>
<dbReference type="GO" id="GO:0000976">
    <property type="term" value="F:transcription cis-regulatory region binding"/>
    <property type="evidence" value="ECO:0007669"/>
    <property type="project" value="TreeGrafter"/>
</dbReference>
<proteinExistence type="predicted"/>
<feature type="domain" description="HTH gntR-type" evidence="4">
    <location>
        <begin position="1"/>
        <end position="69"/>
    </location>
</feature>
<keyword evidence="3" id="KW-0804">Transcription</keyword>
<evidence type="ECO:0000313" key="6">
    <source>
        <dbReference type="Proteomes" id="UP000564806"/>
    </source>
</evidence>
<dbReference type="PROSITE" id="PS50949">
    <property type="entry name" value="HTH_GNTR"/>
    <property type="match status" value="1"/>
</dbReference>
<dbReference type="CDD" id="cd06267">
    <property type="entry name" value="PBP1_LacI_sugar_binding-like"/>
    <property type="match status" value="1"/>
</dbReference>
<keyword evidence="6" id="KW-1185">Reference proteome</keyword>
<dbReference type="Gene3D" id="3.40.50.2300">
    <property type="match status" value="2"/>
</dbReference>
<dbReference type="EMBL" id="JABWCS010000197">
    <property type="protein sequence ID" value="NUU60101.1"/>
    <property type="molecule type" value="Genomic_DNA"/>
</dbReference>
<gene>
    <name evidence="5" type="ORF">HPT30_07040</name>
</gene>
<evidence type="ECO:0000259" key="4">
    <source>
        <dbReference type="PROSITE" id="PS50949"/>
    </source>
</evidence>
<dbReference type="GO" id="GO:0003700">
    <property type="term" value="F:DNA-binding transcription factor activity"/>
    <property type="evidence" value="ECO:0007669"/>
    <property type="project" value="InterPro"/>
</dbReference>